<keyword evidence="6" id="KW-0732">Signal</keyword>
<comment type="caution">
    <text evidence="8">The sequence shown here is derived from an EMBL/GenBank/DDBJ whole genome shotgun (WGS) entry which is preliminary data.</text>
</comment>
<dbReference type="SMART" id="SM00060">
    <property type="entry name" value="FN3"/>
    <property type="match status" value="4"/>
</dbReference>
<feature type="domain" description="Fibronectin type-III" evidence="7">
    <location>
        <begin position="791"/>
        <end position="868"/>
    </location>
</feature>
<proteinExistence type="inferred from homology"/>
<evidence type="ECO:0000256" key="2">
    <source>
        <dbReference type="ARBA" id="ARBA00022670"/>
    </source>
</evidence>
<feature type="signal peptide" evidence="6">
    <location>
        <begin position="1"/>
        <end position="28"/>
    </location>
</feature>
<dbReference type="Pfam" id="PF09136">
    <property type="entry name" value="Glucodextran_B"/>
    <property type="match status" value="1"/>
</dbReference>
<keyword evidence="3 5" id="KW-0378">Hydrolase</keyword>
<evidence type="ECO:0000313" key="8">
    <source>
        <dbReference type="EMBL" id="MBJ6802736.1"/>
    </source>
</evidence>
<feature type="domain" description="Fibronectin type-III" evidence="7">
    <location>
        <begin position="1272"/>
        <end position="1349"/>
    </location>
</feature>
<dbReference type="EMBL" id="JAEMHK010000024">
    <property type="protein sequence ID" value="MBJ6802736.1"/>
    <property type="molecule type" value="Genomic_DNA"/>
</dbReference>
<gene>
    <name evidence="8" type="ORF">JFN90_21610</name>
</gene>
<dbReference type="InterPro" id="IPR036116">
    <property type="entry name" value="FN3_sf"/>
</dbReference>
<dbReference type="PROSITE" id="PS00138">
    <property type="entry name" value="SUBTILASE_SER"/>
    <property type="match status" value="1"/>
</dbReference>
<dbReference type="PRINTS" id="PR00723">
    <property type="entry name" value="SUBTILISIN"/>
</dbReference>
<feature type="active site" description="Charge relay system" evidence="5">
    <location>
        <position position="465"/>
    </location>
</feature>
<evidence type="ECO:0000256" key="1">
    <source>
        <dbReference type="ARBA" id="ARBA00011073"/>
    </source>
</evidence>
<dbReference type="PROSITE" id="PS00137">
    <property type="entry name" value="SUBTILASE_HIS"/>
    <property type="match status" value="1"/>
</dbReference>
<protein>
    <submittedName>
        <fullName evidence="8">S8 family serine peptidase</fullName>
    </submittedName>
</protein>
<evidence type="ECO:0000313" key="9">
    <source>
        <dbReference type="Proteomes" id="UP000641025"/>
    </source>
</evidence>
<dbReference type="SUPFAM" id="SSF49265">
    <property type="entry name" value="Fibronectin type III"/>
    <property type="match status" value="2"/>
</dbReference>
<dbReference type="InterPro" id="IPR034058">
    <property type="entry name" value="TagA/B/C/D_pept_dom"/>
</dbReference>
<dbReference type="InterPro" id="IPR011635">
    <property type="entry name" value="CARDB"/>
</dbReference>
<dbReference type="Gene3D" id="3.40.50.200">
    <property type="entry name" value="Peptidase S8/S53 domain"/>
    <property type="match status" value="1"/>
</dbReference>
<dbReference type="InterPro" id="IPR051048">
    <property type="entry name" value="Peptidase_S8/S53_subtilisin"/>
</dbReference>
<dbReference type="Pfam" id="PF07705">
    <property type="entry name" value="CARDB"/>
    <property type="match status" value="1"/>
</dbReference>
<dbReference type="InterPro" id="IPR000209">
    <property type="entry name" value="Peptidase_S8/S53_dom"/>
</dbReference>
<dbReference type="PROSITE" id="PS51892">
    <property type="entry name" value="SUBTILASE"/>
    <property type="match status" value="1"/>
</dbReference>
<keyword evidence="9" id="KW-1185">Reference proteome</keyword>
<sequence length="1356" mass="141127">MCGQKVLAWFIALSIVSLIAPQGTTCWAKESARREVTVNGLVAEGSVDGAIPGALQARSERGTRLWVVQFDGPITEQQRKEVELLGARLHDYLPEFAFLAGMEDATRKRVQALSFVEGVTRFHPAHKMNGKLRSLALQPAGDALRLQVKLDAPASLPQVLAELRRQGVELLDVGRDTVMVRAEPGAIAGLAAREEVLWIGEHVEMELLNDNARWVIQSNVPGRVAIWDQGIHGEGEIVGVGDSGLDHDIPWIRDPAGTPIGAAHRKLVGYDTTYGDDYDSDYPGHGTHVCGTLAGDRTPVDGLDAANGMAPKARLFLQDLTPGGGSYVYPPADLGLLFGRAYQVGARLHSNSWGNSDRSYSLSTQSADRFLWDHKDFLVLVANGNSGPSRSTVGNPANAKNVISVGAGYNGSEAQNLASFSSRGPTNDGRIKPTLTAPGVNLISADSDGQKGSFNSGTLAMSGTSMATPTVAGAAALVRQYFALGYYPQGTPVTGNSFSPTGALVKAVLINSAQEMTGSGTDGPVPSTGQGWGRVQLDRVLPFAVDAGRLAVVSNDAGLATGETWNGTFPVAGGEPFKVTLVWTDYPGGIGAVKALVNDLDLTVTAPDGTVLAGNAFAAGESVPGGAADRLNVEEQVLVKAATAGTYRVAVSAYNVPWGPQPFALVATGVLGASPCGTLTLDRKNYNSAGLVQLRLVDTGLDLDHQALEQVSIRVTSYAEPAGEMVALRETAPGSAIFTGELRLAPLPSLPADGVLQVNGSDTITASYQDADDGSGKAAVVTASAVVENVPPICSGLGVSAKADTTATMVWRTDEPASTQLRYGTSPALGASVADGRLLTQHEMTLAALAEASGYYVTVTATDEAGNSSTCSTGFATLSLPPSLLAISSTGSVTYRETAVISGTSTDPSGVASVTVNGADASYRASDGYFELELPLTLGDNLFRVLASDTLGNTISQDLTVTRLAKGDLVVQSVSGPASATQGASMTVSDTVCNNGPGETRSFQVGYLLSADAAYSADDRVIGSRSVTVALAPDSCASASSAITLPVTLPGGTYYLVACADYGNTVEESDETNNCRVGTSLLLPAQRIPPPAGISVPASNSTGKFTVFWSSCSVSGVTYVLEYSQDGGAWTELYRGTGTYAYPIVTQNGSYGFRVKAIKSGYADSPYTVSATACAVHLVCGAPAAITVPATNSTGQLQVYWQGSNISGVTYVLESRLGDAPWVEVSRGTGTYVYPKVTQNGSYGFRVKAVKTGYDDSPYTVSATVCAVHLVCGAPGGVAVPSSNSTGQFQVYWQGSNISGVTYVLESRLGDAPWVEVSRGTGTYVYPKVTQNGSYGFRVKAVKTGYDDSPYTVSAT</sequence>
<dbReference type="InterPro" id="IPR023828">
    <property type="entry name" value="Peptidase_S8_Ser-AS"/>
</dbReference>
<dbReference type="PANTHER" id="PTHR43399">
    <property type="entry name" value="SUBTILISIN-RELATED"/>
    <property type="match status" value="1"/>
</dbReference>
<comment type="similarity">
    <text evidence="1 5">Belongs to the peptidase S8 family.</text>
</comment>
<dbReference type="SUPFAM" id="SSF52743">
    <property type="entry name" value="Subtilisin-like"/>
    <property type="match status" value="1"/>
</dbReference>
<feature type="domain" description="Fibronectin type-III" evidence="7">
    <location>
        <begin position="1088"/>
        <end position="1165"/>
    </location>
</feature>
<dbReference type="InterPro" id="IPR015500">
    <property type="entry name" value="Peptidase_S8_subtilisin-rel"/>
</dbReference>
<dbReference type="Gene3D" id="2.60.120.380">
    <property type="match status" value="1"/>
</dbReference>
<accession>A0ABS0YXN6</accession>
<dbReference type="InterPro" id="IPR008979">
    <property type="entry name" value="Galactose-bd-like_sf"/>
</dbReference>
<keyword evidence="4 5" id="KW-0720">Serine protease</keyword>
<feature type="non-terminal residue" evidence="8">
    <location>
        <position position="1356"/>
    </location>
</feature>
<dbReference type="SUPFAM" id="SSF49785">
    <property type="entry name" value="Galactose-binding domain-like"/>
    <property type="match status" value="1"/>
</dbReference>
<feature type="chain" id="PRO_5047486000" evidence="6">
    <location>
        <begin position="29"/>
        <end position="1356"/>
    </location>
</feature>
<evidence type="ECO:0000256" key="6">
    <source>
        <dbReference type="SAM" id="SignalP"/>
    </source>
</evidence>
<dbReference type="InterPro" id="IPR036852">
    <property type="entry name" value="Peptidase_S8/S53_dom_sf"/>
</dbReference>
<evidence type="ECO:0000256" key="3">
    <source>
        <dbReference type="ARBA" id="ARBA00022801"/>
    </source>
</evidence>
<reference evidence="8 9" key="1">
    <citation type="submission" date="2020-12" db="EMBL/GenBank/DDBJ databases">
        <title>Geomonas sp. Red259, isolated from paddy soil.</title>
        <authorList>
            <person name="Xu Z."/>
            <person name="Zhang Z."/>
            <person name="Masuda Y."/>
            <person name="Itoh H."/>
            <person name="Senoo K."/>
        </authorList>
    </citation>
    <scope>NUCLEOTIDE SEQUENCE [LARGE SCALE GENOMIC DNA]</scope>
    <source>
        <strain evidence="8 9">Red259</strain>
    </source>
</reference>
<feature type="active site" description="Charge relay system" evidence="5">
    <location>
        <position position="285"/>
    </location>
</feature>
<dbReference type="RefSeq" id="WP_199397206.1">
    <property type="nucleotide sequence ID" value="NZ_JAEMHK010000024.1"/>
</dbReference>
<feature type="active site" description="Charge relay system" evidence="5">
    <location>
        <position position="242"/>
    </location>
</feature>
<dbReference type="Proteomes" id="UP000641025">
    <property type="component" value="Unassembled WGS sequence"/>
</dbReference>
<dbReference type="InterPro" id="IPR022398">
    <property type="entry name" value="Peptidase_S8_His-AS"/>
</dbReference>
<evidence type="ECO:0000256" key="4">
    <source>
        <dbReference type="ARBA" id="ARBA00022825"/>
    </source>
</evidence>
<dbReference type="InterPro" id="IPR003961">
    <property type="entry name" value="FN3_dom"/>
</dbReference>
<keyword evidence="2 5" id="KW-0645">Protease</keyword>
<dbReference type="Gene3D" id="2.60.40.10">
    <property type="entry name" value="Immunoglobulins"/>
    <property type="match status" value="4"/>
</dbReference>
<dbReference type="InterPro" id="IPR013783">
    <property type="entry name" value="Ig-like_fold"/>
</dbReference>
<dbReference type="PANTHER" id="PTHR43399:SF4">
    <property type="entry name" value="CELL WALL-ASSOCIATED PROTEASE"/>
    <property type="match status" value="1"/>
</dbReference>
<organism evidence="8 9">
    <name type="scientific">Geomonas propionica</name>
    <dbReference type="NCBI Taxonomy" id="2798582"/>
    <lineage>
        <taxon>Bacteria</taxon>
        <taxon>Pseudomonadati</taxon>
        <taxon>Thermodesulfobacteriota</taxon>
        <taxon>Desulfuromonadia</taxon>
        <taxon>Geobacterales</taxon>
        <taxon>Geobacteraceae</taxon>
        <taxon>Geomonas</taxon>
    </lineage>
</organism>
<name>A0ABS0YXN6_9BACT</name>
<dbReference type="CDD" id="cd04842">
    <property type="entry name" value="Peptidases_S8_Kp43_protease"/>
    <property type="match status" value="1"/>
</dbReference>
<dbReference type="Pfam" id="PF00082">
    <property type="entry name" value="Peptidase_S8"/>
    <property type="match status" value="1"/>
</dbReference>
<evidence type="ECO:0000256" key="5">
    <source>
        <dbReference type="PROSITE-ProRule" id="PRU01240"/>
    </source>
</evidence>
<evidence type="ECO:0000259" key="7">
    <source>
        <dbReference type="SMART" id="SM00060"/>
    </source>
</evidence>
<feature type="domain" description="Fibronectin type-III" evidence="7">
    <location>
        <begin position="1180"/>
        <end position="1257"/>
    </location>
</feature>